<feature type="compositionally biased region" description="Basic and acidic residues" evidence="5">
    <location>
        <begin position="1"/>
        <end position="12"/>
    </location>
</feature>
<dbReference type="Gene3D" id="3.30.450.40">
    <property type="match status" value="1"/>
</dbReference>
<dbReference type="Proteomes" id="UP001447516">
    <property type="component" value="Unassembled WGS sequence"/>
</dbReference>
<accession>A0ABV0B0H9</accession>
<dbReference type="InterPro" id="IPR003018">
    <property type="entry name" value="GAF"/>
</dbReference>
<evidence type="ECO:0000256" key="1">
    <source>
        <dbReference type="ARBA" id="ARBA00022679"/>
    </source>
</evidence>
<keyword evidence="1" id="KW-0808">Transferase</keyword>
<protein>
    <submittedName>
        <fullName evidence="7">GAF and ANTAR domain-containing protein</fullName>
    </submittedName>
</protein>
<dbReference type="InterPro" id="IPR012074">
    <property type="entry name" value="GAF_ANTAR"/>
</dbReference>
<dbReference type="InterPro" id="IPR029016">
    <property type="entry name" value="GAF-like_dom_sf"/>
</dbReference>
<keyword evidence="8" id="KW-1185">Reference proteome</keyword>
<name>A0ABV0B0H9_9ACTN</name>
<proteinExistence type="predicted"/>
<dbReference type="SUPFAM" id="SSF52172">
    <property type="entry name" value="CheY-like"/>
    <property type="match status" value="1"/>
</dbReference>
<dbReference type="Gene3D" id="1.10.10.10">
    <property type="entry name" value="Winged helix-like DNA-binding domain superfamily/Winged helix DNA-binding domain"/>
    <property type="match status" value="1"/>
</dbReference>
<dbReference type="SMART" id="SM01012">
    <property type="entry name" value="ANTAR"/>
    <property type="match status" value="1"/>
</dbReference>
<dbReference type="InterPro" id="IPR005561">
    <property type="entry name" value="ANTAR"/>
</dbReference>
<keyword evidence="4" id="KW-0804">Transcription</keyword>
<comment type="caution">
    <text evidence="7">The sequence shown here is derived from an EMBL/GenBank/DDBJ whole genome shotgun (WGS) entry which is preliminary data.</text>
</comment>
<feature type="domain" description="ANTAR" evidence="6">
    <location>
        <begin position="181"/>
        <end position="242"/>
    </location>
</feature>
<evidence type="ECO:0000313" key="8">
    <source>
        <dbReference type="Proteomes" id="UP001447516"/>
    </source>
</evidence>
<feature type="region of interest" description="Disordered" evidence="5">
    <location>
        <begin position="1"/>
        <end position="24"/>
    </location>
</feature>
<dbReference type="Pfam" id="PF13185">
    <property type="entry name" value="GAF_2"/>
    <property type="match status" value="1"/>
</dbReference>
<dbReference type="SUPFAM" id="SSF55781">
    <property type="entry name" value="GAF domain-like"/>
    <property type="match status" value="1"/>
</dbReference>
<gene>
    <name evidence="7" type="ORF">AAH991_38200</name>
</gene>
<dbReference type="InterPro" id="IPR011006">
    <property type="entry name" value="CheY-like_superfamily"/>
</dbReference>
<organism evidence="7 8">
    <name type="scientific">Microbispora maris</name>
    <dbReference type="NCBI Taxonomy" id="3144104"/>
    <lineage>
        <taxon>Bacteria</taxon>
        <taxon>Bacillati</taxon>
        <taxon>Actinomycetota</taxon>
        <taxon>Actinomycetes</taxon>
        <taxon>Streptosporangiales</taxon>
        <taxon>Streptosporangiaceae</taxon>
        <taxon>Microbispora</taxon>
    </lineage>
</organism>
<reference evidence="7 8" key="1">
    <citation type="submission" date="2024-05" db="EMBL/GenBank/DDBJ databases">
        <title>Microbispora sp.ZYX-F-249.</title>
        <authorList>
            <person name="Xie H."/>
        </authorList>
    </citation>
    <scope>NUCLEOTIDE SEQUENCE [LARGE SCALE GENOMIC DNA]</scope>
    <source>
        <strain evidence="7 8">ZYX-F-249</strain>
    </source>
</reference>
<evidence type="ECO:0000256" key="3">
    <source>
        <dbReference type="ARBA" id="ARBA00023015"/>
    </source>
</evidence>
<evidence type="ECO:0000259" key="6">
    <source>
        <dbReference type="PROSITE" id="PS50921"/>
    </source>
</evidence>
<dbReference type="PIRSF" id="PIRSF036625">
    <property type="entry name" value="GAF_ANTAR"/>
    <property type="match status" value="1"/>
</dbReference>
<sequence length="253" mass="27814">MAARDANGDKGRGRPSSAFTGHAAGDELAVKLSDLARTLQDEDTAQETLDAIVGAAVDTVPGAQDAGLTVVIRRREVETQASTGDLVRQADKAQYDTGEGPCLDATYKHRTVRLPDMTHEERWPEFTRRAVELGVRSMLSFQLYVHKGDLGALNLYSRERNAFDDESEHVGLLFAAHAAVAMSGARQQEQLRRAIAVRDLIGQAKGVLMERHKLTADQAFSLLVRASQQTNTKLVEVAEYLVDTGELRTREDR</sequence>
<keyword evidence="2" id="KW-0418">Kinase</keyword>
<dbReference type="RefSeq" id="WP_346230837.1">
    <property type="nucleotide sequence ID" value="NZ_JBDJAW010000068.1"/>
</dbReference>
<dbReference type="EMBL" id="JBDJAW010000068">
    <property type="protein sequence ID" value="MEN3540999.1"/>
    <property type="molecule type" value="Genomic_DNA"/>
</dbReference>
<dbReference type="SMART" id="SM00065">
    <property type="entry name" value="GAF"/>
    <property type="match status" value="1"/>
</dbReference>
<evidence type="ECO:0000256" key="4">
    <source>
        <dbReference type="ARBA" id="ARBA00023163"/>
    </source>
</evidence>
<evidence type="ECO:0000256" key="2">
    <source>
        <dbReference type="ARBA" id="ARBA00022777"/>
    </source>
</evidence>
<evidence type="ECO:0000313" key="7">
    <source>
        <dbReference type="EMBL" id="MEN3540999.1"/>
    </source>
</evidence>
<dbReference type="Pfam" id="PF03861">
    <property type="entry name" value="ANTAR"/>
    <property type="match status" value="1"/>
</dbReference>
<dbReference type="InterPro" id="IPR036388">
    <property type="entry name" value="WH-like_DNA-bd_sf"/>
</dbReference>
<keyword evidence="3" id="KW-0805">Transcription regulation</keyword>
<dbReference type="PROSITE" id="PS50921">
    <property type="entry name" value="ANTAR"/>
    <property type="match status" value="1"/>
</dbReference>
<evidence type="ECO:0000256" key="5">
    <source>
        <dbReference type="SAM" id="MobiDB-lite"/>
    </source>
</evidence>